<dbReference type="Proteomes" id="UP001152300">
    <property type="component" value="Unassembled WGS sequence"/>
</dbReference>
<dbReference type="GO" id="GO:0016491">
    <property type="term" value="F:oxidoreductase activity"/>
    <property type="evidence" value="ECO:0007669"/>
    <property type="project" value="InterPro"/>
</dbReference>
<dbReference type="Gene3D" id="3.40.462.20">
    <property type="match status" value="1"/>
</dbReference>
<sequence>MKPYAVGPPTHENYSTSNALMPHPLDVGVIERLVREFDDFLYKYGDAMAHSNIVVEMRSYKVSASISPSATVLAARGKAVAVIMEAQYDSSQVPHTIMRQEVKIMMGKVKESVKVRGCSGNLANVNLADGTERVQEIFGENFARLRKIKRKYDPGFIFNKWYPIPPADI</sequence>
<feature type="domain" description="Berberine/berberine-like" evidence="1">
    <location>
        <begin position="125"/>
        <end position="159"/>
    </location>
</feature>
<dbReference type="AlphaFoldDB" id="A0A9X0ADT0"/>
<dbReference type="Pfam" id="PF08031">
    <property type="entry name" value="BBE"/>
    <property type="match status" value="1"/>
</dbReference>
<dbReference type="OrthoDB" id="66510at2759"/>
<evidence type="ECO:0000313" key="2">
    <source>
        <dbReference type="EMBL" id="KAJ8060910.1"/>
    </source>
</evidence>
<keyword evidence="3" id="KW-1185">Reference proteome</keyword>
<comment type="caution">
    <text evidence="2">The sequence shown here is derived from an EMBL/GenBank/DDBJ whole genome shotgun (WGS) entry which is preliminary data.</text>
</comment>
<evidence type="ECO:0000259" key="1">
    <source>
        <dbReference type="Pfam" id="PF08031"/>
    </source>
</evidence>
<dbReference type="Gene3D" id="3.30.465.10">
    <property type="match status" value="1"/>
</dbReference>
<dbReference type="EMBL" id="JAPEIS010000012">
    <property type="protein sequence ID" value="KAJ8060910.1"/>
    <property type="molecule type" value="Genomic_DNA"/>
</dbReference>
<name>A0A9X0ADT0_9HELO</name>
<protein>
    <recommendedName>
        <fullName evidence="1">Berberine/berberine-like domain-containing protein</fullName>
    </recommendedName>
</protein>
<reference evidence="2" key="1">
    <citation type="submission" date="2022-11" db="EMBL/GenBank/DDBJ databases">
        <title>Genome Resource of Sclerotinia nivalis Strain SnTB1, a Plant Pathogen Isolated from American Ginseng.</title>
        <authorList>
            <person name="Fan S."/>
        </authorList>
    </citation>
    <scope>NUCLEOTIDE SEQUENCE</scope>
    <source>
        <strain evidence="2">SnTB1</strain>
    </source>
</reference>
<organism evidence="2 3">
    <name type="scientific">Sclerotinia nivalis</name>
    <dbReference type="NCBI Taxonomy" id="352851"/>
    <lineage>
        <taxon>Eukaryota</taxon>
        <taxon>Fungi</taxon>
        <taxon>Dikarya</taxon>
        <taxon>Ascomycota</taxon>
        <taxon>Pezizomycotina</taxon>
        <taxon>Leotiomycetes</taxon>
        <taxon>Helotiales</taxon>
        <taxon>Sclerotiniaceae</taxon>
        <taxon>Sclerotinia</taxon>
    </lineage>
</organism>
<accession>A0A9X0ADT0</accession>
<proteinExistence type="predicted"/>
<dbReference type="InterPro" id="IPR012951">
    <property type="entry name" value="BBE"/>
</dbReference>
<dbReference type="GO" id="GO:0050660">
    <property type="term" value="F:flavin adenine dinucleotide binding"/>
    <property type="evidence" value="ECO:0007669"/>
    <property type="project" value="InterPro"/>
</dbReference>
<evidence type="ECO:0000313" key="3">
    <source>
        <dbReference type="Proteomes" id="UP001152300"/>
    </source>
</evidence>
<gene>
    <name evidence="2" type="ORF">OCU04_009990</name>
</gene>
<dbReference type="InterPro" id="IPR016169">
    <property type="entry name" value="FAD-bd_PCMH_sub2"/>
</dbReference>